<dbReference type="eggNOG" id="COG0799">
    <property type="taxonomic scope" value="Bacteria"/>
</dbReference>
<evidence type="ECO:0000313" key="2">
    <source>
        <dbReference type="EMBL" id="EDY20253.1"/>
    </source>
</evidence>
<keyword evidence="3" id="KW-1185">Reference proteome</keyword>
<dbReference type="AlphaFoldDB" id="B4CZT9"/>
<dbReference type="GO" id="GO:0017148">
    <property type="term" value="P:negative regulation of translation"/>
    <property type="evidence" value="ECO:0007669"/>
    <property type="project" value="TreeGrafter"/>
</dbReference>
<protein>
    <recommendedName>
        <fullName evidence="4">Iojap-related protein</fullName>
    </recommendedName>
</protein>
<comment type="similarity">
    <text evidence="1">Belongs to the Iojap/RsfS family.</text>
</comment>
<dbReference type="EMBL" id="ABVL01000005">
    <property type="protein sequence ID" value="EDY20253.1"/>
    <property type="molecule type" value="Genomic_DNA"/>
</dbReference>
<evidence type="ECO:0000313" key="3">
    <source>
        <dbReference type="Proteomes" id="UP000005824"/>
    </source>
</evidence>
<dbReference type="GO" id="GO:0090071">
    <property type="term" value="P:negative regulation of ribosome biogenesis"/>
    <property type="evidence" value="ECO:0007669"/>
    <property type="project" value="TreeGrafter"/>
</dbReference>
<dbReference type="NCBIfam" id="TIGR00090">
    <property type="entry name" value="rsfS_iojap_ybeB"/>
    <property type="match status" value="1"/>
</dbReference>
<proteinExistence type="inferred from homology"/>
<dbReference type="SUPFAM" id="SSF81301">
    <property type="entry name" value="Nucleotidyltransferase"/>
    <property type="match status" value="1"/>
</dbReference>
<sequence length="68" mass="7950">MKAIAGELRDKLKEDYDVKPLAVDGYPLSQWVVADYSDVVVHIFHRDKRVFYSLEDLWSDAPRLDLQL</sequence>
<dbReference type="PANTHER" id="PTHR21043">
    <property type="entry name" value="IOJAP SUPERFAMILY ORTHOLOG"/>
    <property type="match status" value="1"/>
</dbReference>
<dbReference type="GO" id="GO:0043023">
    <property type="term" value="F:ribosomal large subunit binding"/>
    <property type="evidence" value="ECO:0007669"/>
    <property type="project" value="TreeGrafter"/>
</dbReference>
<comment type="caution">
    <text evidence="2">The sequence shown here is derived from an EMBL/GenBank/DDBJ whole genome shotgun (WGS) entry which is preliminary data.</text>
</comment>
<dbReference type="Proteomes" id="UP000005824">
    <property type="component" value="Unassembled WGS sequence"/>
</dbReference>
<dbReference type="InterPro" id="IPR004394">
    <property type="entry name" value="Iojap/RsfS/C7orf30"/>
</dbReference>
<gene>
    <name evidence="2" type="ORF">CfE428DRAFT_2177</name>
</gene>
<name>B4CZT9_9BACT</name>
<dbReference type="PANTHER" id="PTHR21043:SF0">
    <property type="entry name" value="MITOCHONDRIAL ASSEMBLY OF RIBOSOMAL LARGE SUBUNIT PROTEIN 1"/>
    <property type="match status" value="1"/>
</dbReference>
<accession>B4CZT9</accession>
<dbReference type="Gene3D" id="3.30.460.10">
    <property type="entry name" value="Beta Polymerase, domain 2"/>
    <property type="match status" value="1"/>
</dbReference>
<reference evidence="2 3" key="1">
    <citation type="journal article" date="2011" name="J. Bacteriol.">
        <title>Genome sequence of Chthoniobacter flavus Ellin428, an aerobic heterotrophic soil bacterium.</title>
        <authorList>
            <person name="Kant R."/>
            <person name="van Passel M.W."/>
            <person name="Palva A."/>
            <person name="Lucas S."/>
            <person name="Lapidus A."/>
            <person name="Glavina Del Rio T."/>
            <person name="Dalin E."/>
            <person name="Tice H."/>
            <person name="Bruce D."/>
            <person name="Goodwin L."/>
            <person name="Pitluck S."/>
            <person name="Larimer F.W."/>
            <person name="Land M.L."/>
            <person name="Hauser L."/>
            <person name="Sangwan P."/>
            <person name="de Vos W.M."/>
            <person name="Janssen P.H."/>
            <person name="Smidt H."/>
        </authorList>
    </citation>
    <scope>NUCLEOTIDE SEQUENCE [LARGE SCALE GENOMIC DNA]</scope>
    <source>
        <strain evidence="2 3">Ellin428</strain>
    </source>
</reference>
<dbReference type="Pfam" id="PF02410">
    <property type="entry name" value="RsfS"/>
    <property type="match status" value="1"/>
</dbReference>
<dbReference type="InterPro" id="IPR043519">
    <property type="entry name" value="NT_sf"/>
</dbReference>
<dbReference type="InParanoid" id="B4CZT9"/>
<dbReference type="STRING" id="497964.CfE428DRAFT_2177"/>
<evidence type="ECO:0000256" key="1">
    <source>
        <dbReference type="ARBA" id="ARBA00010574"/>
    </source>
</evidence>
<organism evidence="2 3">
    <name type="scientific">Chthoniobacter flavus Ellin428</name>
    <dbReference type="NCBI Taxonomy" id="497964"/>
    <lineage>
        <taxon>Bacteria</taxon>
        <taxon>Pseudomonadati</taxon>
        <taxon>Verrucomicrobiota</taxon>
        <taxon>Spartobacteria</taxon>
        <taxon>Chthoniobacterales</taxon>
        <taxon>Chthoniobacteraceae</taxon>
        <taxon>Chthoniobacter</taxon>
    </lineage>
</organism>
<evidence type="ECO:0008006" key="4">
    <source>
        <dbReference type="Google" id="ProtNLM"/>
    </source>
</evidence>